<comment type="caution">
    <text evidence="2">The sequence shown here is derived from an EMBL/GenBank/DDBJ whole genome shotgun (WGS) entry which is preliminary data.</text>
</comment>
<protein>
    <recommendedName>
        <fullName evidence="4">HEAT repeat domain-containing protein</fullName>
    </recommendedName>
</protein>
<evidence type="ECO:0000256" key="1">
    <source>
        <dbReference type="SAM" id="SignalP"/>
    </source>
</evidence>
<evidence type="ECO:0008006" key="4">
    <source>
        <dbReference type="Google" id="ProtNLM"/>
    </source>
</evidence>
<feature type="signal peptide" evidence="1">
    <location>
        <begin position="1"/>
        <end position="23"/>
    </location>
</feature>
<dbReference type="AlphaFoldDB" id="A0A221WRA4"/>
<dbReference type="Proteomes" id="UP000786185">
    <property type="component" value="Unassembled WGS sequence"/>
</dbReference>
<reference evidence="2" key="1">
    <citation type="journal article" date="2021" name="PeerJ">
        <title>Analysis of 44 Vibrio anguillarum genomes reveals high genetic diversity.</title>
        <authorList>
            <person name="Hansen M.J."/>
            <person name="Dalsgaard I."/>
        </authorList>
    </citation>
    <scope>NUCLEOTIDE SEQUENCE</scope>
    <source>
        <strain evidence="2">850617-1/1</strain>
    </source>
</reference>
<gene>
    <name evidence="2" type="ORF">ERJ77_16545</name>
</gene>
<dbReference type="EMBL" id="SCLC01000032">
    <property type="protein sequence ID" value="MBF4436105.1"/>
    <property type="molecule type" value="Genomic_DNA"/>
</dbReference>
<dbReference type="RefSeq" id="WP_094124150.1">
    <property type="nucleotide sequence ID" value="NZ_CP022468.1"/>
</dbReference>
<evidence type="ECO:0000313" key="3">
    <source>
        <dbReference type="Proteomes" id="UP000786185"/>
    </source>
</evidence>
<organism evidence="2 3">
    <name type="scientific">Vibrio anguillarum</name>
    <name type="common">Listonella anguillarum</name>
    <dbReference type="NCBI Taxonomy" id="55601"/>
    <lineage>
        <taxon>Bacteria</taxon>
        <taxon>Pseudomonadati</taxon>
        <taxon>Pseudomonadota</taxon>
        <taxon>Gammaproteobacteria</taxon>
        <taxon>Vibrionales</taxon>
        <taxon>Vibrionaceae</taxon>
        <taxon>Vibrio</taxon>
    </lineage>
</organism>
<accession>A0A221WRA4</accession>
<keyword evidence="1" id="KW-0732">Signal</keyword>
<evidence type="ECO:0000313" key="2">
    <source>
        <dbReference type="EMBL" id="MBF4436105.1"/>
    </source>
</evidence>
<name>A0A221WRA4_VIBAN</name>
<feature type="chain" id="PRO_5044378994" description="HEAT repeat domain-containing protein" evidence="1">
    <location>
        <begin position="24"/>
        <end position="331"/>
    </location>
</feature>
<proteinExistence type="predicted"/>
<sequence length="331" mass="37685">MQQGMLSSLLLSLFLFCAWPSAASIEITSDTAQKWLQEEQIRHKSAELLQYAVHDEFDSLRFSLQRLALLPQEAARFLLLQKIEQLDLALTPNMVIFIEEQQALAPTYQVVEKEQGYEFSTPAFDSSAIASRLLKRWRQEQTILDFLVKAERQELVLKTWLSGTQYQVKIRETLLIRELDTLSPSALAALTEQLTSEPVTGWLPSTQVMVRLAQVSEDPKIYKLLWLMRVDFSIQQELTRLASVSDEFAIKQIMAASENPSLKVQAIKALVRISPMRPDIRDFLIAKMSINEEVNLVATALVEQGHSRWLKDLLVSNSQVKSRGILQALSQ</sequence>